<accession>A0ACC2IA60</accession>
<organism evidence="1 2">
    <name type="scientific">Boeremia exigua</name>
    <dbReference type="NCBI Taxonomy" id="749465"/>
    <lineage>
        <taxon>Eukaryota</taxon>
        <taxon>Fungi</taxon>
        <taxon>Dikarya</taxon>
        <taxon>Ascomycota</taxon>
        <taxon>Pezizomycotina</taxon>
        <taxon>Dothideomycetes</taxon>
        <taxon>Pleosporomycetidae</taxon>
        <taxon>Pleosporales</taxon>
        <taxon>Pleosporineae</taxon>
        <taxon>Didymellaceae</taxon>
        <taxon>Boeremia</taxon>
    </lineage>
</organism>
<keyword evidence="2" id="KW-1185">Reference proteome</keyword>
<dbReference type="EMBL" id="JAPHNI010000356">
    <property type="protein sequence ID" value="KAJ8112037.1"/>
    <property type="molecule type" value="Genomic_DNA"/>
</dbReference>
<gene>
    <name evidence="1" type="ORF">OPT61_g5507</name>
</gene>
<reference evidence="1" key="1">
    <citation type="submission" date="2022-11" db="EMBL/GenBank/DDBJ databases">
        <title>Genome Sequence of Boeremia exigua.</title>
        <authorList>
            <person name="Buettner E."/>
        </authorList>
    </citation>
    <scope>NUCLEOTIDE SEQUENCE</scope>
    <source>
        <strain evidence="1">CU02</strain>
    </source>
</reference>
<evidence type="ECO:0000313" key="1">
    <source>
        <dbReference type="EMBL" id="KAJ8112037.1"/>
    </source>
</evidence>
<evidence type="ECO:0000313" key="2">
    <source>
        <dbReference type="Proteomes" id="UP001153331"/>
    </source>
</evidence>
<proteinExistence type="predicted"/>
<name>A0ACC2IA60_9PLEO</name>
<dbReference type="Proteomes" id="UP001153331">
    <property type="component" value="Unassembled WGS sequence"/>
</dbReference>
<comment type="caution">
    <text evidence="1">The sequence shown here is derived from an EMBL/GenBank/DDBJ whole genome shotgun (WGS) entry which is preliminary data.</text>
</comment>
<sequence length="990" mass="109784">MSSQFELAQNPTEPISSVKFSPRTPTRLLVSSWDRHVYLYDTHGEPGGQLLRKFEHRAPVLDVCFGRDDNEAFTAGLDWEVRRVDLSSGAQTVLSTHSQGVRNILYSAAHNMLISASWDSTLHLHDLSNPGDFSVVNLPSKPFSLSASASKLVVAMASRAVNIYELDALSSAAKQGGGEAIPVEAWQQRESSMKYMTRAVSCMPNDAGYSSSSIEGRVAVEWFDPSEESQSRKYAFKCHRQNVDGQDVVYPVNALAYHPIHGTFATGGGDGVVALWDAVAKRRIRQYQKFPASVQTIEFSADGKFMAVGVSPGFEDGVDDVPDGVIKSANVVHGIDDYNNDRRLVIEDVRDVYGLRVVETAGLGYHEMSGQVLLRSNSDDVKPPRRFGQPSKRKSPVQQIRPDQIEIIPPGAQYSDPASGSRYSEPGNDDYEPPSDPWPKVRVRYLRPAIWSLTVTAGIFSGLAYYQAKKEIEQAKAANWFQAPQWGLPQSRAGPPSATELATRWWTELNPISKVTWGIIGANSAVHLTRFLVPRYWELLWHIPARNVNYTNFSSMFVHSGPMHLAVNMWATYNFMLPVGYSHLFEGNGPHVGAFFLATGVLSGYAQHLTTMFTKNRRIIPEIFIKGGGASGALFGILGVFCMEYPTAQLGILFLPVSFEAQYFFPAVMLFDLIGMIRGYSFVNFGHAAHLSGALIGVGYSFFNGKDNLWKPMTHVPEPNTLAGGHEPVAGDVDQNPQGSTMGKATHRLSTLGAINNTITTSNTNTNLHLHADQRPLNTPLHHYPPQTQQHIRQQDRNANSSHHIDAMVFPSPTPFMMMAAADYAPFPMHTTQDSAPLRRNPHHETSRPGNSASTAPTQRTAKPRAVERVDSGFEAASETSSITFTDEVEARFEMQQFMIQRYYGSDSESEDEDEGGLEDEDYARGDLGLRARNSIEIILERAGTWESKESRAKRNRKVKPSKARKLGKWIKKLIRSGTKRRGWLLKASC</sequence>
<protein>
    <submittedName>
        <fullName evidence="1">Uncharacterized protein</fullName>
    </submittedName>
</protein>